<evidence type="ECO:0000313" key="3">
    <source>
        <dbReference type="Proteomes" id="UP000012159"/>
    </source>
</evidence>
<comment type="caution">
    <text evidence="2">The sequence shown here is derived from an EMBL/GenBank/DDBJ whole genome shotgun (WGS) entry which is preliminary data.</text>
</comment>
<accession>M6WC84</accession>
<sequence>MTKNEDKIAFRRQKNSRSEDRGQTNFASLVLDRGQKWGSYCIADLECGLRRQKREQRPTVLSPLNAFYYGFAKDVNLI</sequence>
<gene>
    <name evidence="2" type="ORF">LEP1GSC133_4323</name>
</gene>
<protein>
    <submittedName>
        <fullName evidence="2">Uncharacterized protein</fullName>
    </submittedName>
</protein>
<dbReference type="Proteomes" id="UP000012159">
    <property type="component" value="Unassembled WGS sequence"/>
</dbReference>
<evidence type="ECO:0000313" key="2">
    <source>
        <dbReference type="EMBL" id="EMO62829.1"/>
    </source>
</evidence>
<dbReference type="EMBL" id="AKWF02000074">
    <property type="protein sequence ID" value="EMO62829.1"/>
    <property type="molecule type" value="Genomic_DNA"/>
</dbReference>
<proteinExistence type="predicted"/>
<feature type="region of interest" description="Disordered" evidence="1">
    <location>
        <begin position="1"/>
        <end position="22"/>
    </location>
</feature>
<dbReference type="STRING" id="1192866.LEP1GSC133_4323"/>
<evidence type="ECO:0000256" key="1">
    <source>
        <dbReference type="SAM" id="MobiDB-lite"/>
    </source>
</evidence>
<reference evidence="2 3" key="1">
    <citation type="submission" date="2013-01" db="EMBL/GenBank/DDBJ databases">
        <authorList>
            <person name="Harkins D.M."/>
            <person name="Durkin A.S."/>
            <person name="Brinkac L.M."/>
            <person name="Haft D.H."/>
            <person name="Selengut J.D."/>
            <person name="Sanka R."/>
            <person name="DePew J."/>
            <person name="Purushe J."/>
            <person name="Picardeau M."/>
            <person name="Werts C."/>
            <person name="Goarant C."/>
            <person name="Vinetz J.M."/>
            <person name="Sutton G.G."/>
            <person name="Nierman W.C."/>
            <person name="Fouts D.E."/>
        </authorList>
    </citation>
    <scope>NUCLEOTIDE SEQUENCE [LARGE SCALE GENOMIC DNA]</scope>
    <source>
        <strain evidence="2 3">200901868</strain>
    </source>
</reference>
<dbReference type="AlphaFoldDB" id="M6WC84"/>
<name>M6WC84_LEPBO</name>
<organism evidence="2 3">
    <name type="scientific">Leptospira borgpetersenii serovar Pomona str. 200901868</name>
    <dbReference type="NCBI Taxonomy" id="1192866"/>
    <lineage>
        <taxon>Bacteria</taxon>
        <taxon>Pseudomonadati</taxon>
        <taxon>Spirochaetota</taxon>
        <taxon>Spirochaetia</taxon>
        <taxon>Leptospirales</taxon>
        <taxon>Leptospiraceae</taxon>
        <taxon>Leptospira</taxon>
    </lineage>
</organism>